<name>A0A9D4GFP1_DREPO</name>
<evidence type="ECO:0000313" key="1">
    <source>
        <dbReference type="EMBL" id="KAH3814631.1"/>
    </source>
</evidence>
<proteinExistence type="predicted"/>
<evidence type="ECO:0000313" key="2">
    <source>
        <dbReference type="Proteomes" id="UP000828390"/>
    </source>
</evidence>
<accession>A0A9D4GFP1</accession>
<keyword evidence="2" id="KW-1185">Reference proteome</keyword>
<dbReference type="Proteomes" id="UP000828390">
    <property type="component" value="Unassembled WGS sequence"/>
</dbReference>
<protein>
    <submittedName>
        <fullName evidence="1">Uncharacterized protein</fullName>
    </submittedName>
</protein>
<comment type="caution">
    <text evidence="1">The sequence shown here is derived from an EMBL/GenBank/DDBJ whole genome shotgun (WGS) entry which is preliminary data.</text>
</comment>
<organism evidence="1 2">
    <name type="scientific">Dreissena polymorpha</name>
    <name type="common">Zebra mussel</name>
    <name type="synonym">Mytilus polymorpha</name>
    <dbReference type="NCBI Taxonomy" id="45954"/>
    <lineage>
        <taxon>Eukaryota</taxon>
        <taxon>Metazoa</taxon>
        <taxon>Spiralia</taxon>
        <taxon>Lophotrochozoa</taxon>
        <taxon>Mollusca</taxon>
        <taxon>Bivalvia</taxon>
        <taxon>Autobranchia</taxon>
        <taxon>Heteroconchia</taxon>
        <taxon>Euheterodonta</taxon>
        <taxon>Imparidentia</taxon>
        <taxon>Neoheterodontei</taxon>
        <taxon>Myida</taxon>
        <taxon>Dreissenoidea</taxon>
        <taxon>Dreissenidae</taxon>
        <taxon>Dreissena</taxon>
    </lineage>
</organism>
<dbReference type="EMBL" id="JAIWYP010000006">
    <property type="protein sequence ID" value="KAH3814631.1"/>
    <property type="molecule type" value="Genomic_DNA"/>
</dbReference>
<sequence length="285" mass="31983">MKMKQDLQRVLSIQNGSRAIIAHELEELQTAKDEDGLDSIEMILNNISEVLDSLKAIDEKILSQTEVERIPEEMKKTATYTNQLKRKLQKLKKEFMSPDKNNKTVYLPGLPSASITTDESTLVTLASAEALYDLSSSSTAHAPYGLQPTTVDVVTGLPQNSAITQTWSLPTFTTTPVWLHNVSKPHIQENPRFPPQRHLGFLTTSFELQSTFTELLSRIHTSTTAPTGQPVYPAGLHYTATDVLEILRNPSLHLEREIDLLTSRTINPHRCRNVLQLDSRARPPH</sequence>
<reference evidence="1" key="2">
    <citation type="submission" date="2020-11" db="EMBL/GenBank/DDBJ databases">
        <authorList>
            <person name="McCartney M.A."/>
            <person name="Auch B."/>
            <person name="Kono T."/>
            <person name="Mallez S."/>
            <person name="Becker A."/>
            <person name="Gohl D.M."/>
            <person name="Silverstein K.A.T."/>
            <person name="Koren S."/>
            <person name="Bechman K.B."/>
            <person name="Herman A."/>
            <person name="Abrahante J.E."/>
            <person name="Garbe J."/>
        </authorList>
    </citation>
    <scope>NUCLEOTIDE SEQUENCE</scope>
    <source>
        <strain evidence="1">Duluth1</strain>
        <tissue evidence="1">Whole animal</tissue>
    </source>
</reference>
<gene>
    <name evidence="1" type="ORF">DPMN_143136</name>
</gene>
<reference evidence="1" key="1">
    <citation type="journal article" date="2019" name="bioRxiv">
        <title>The Genome of the Zebra Mussel, Dreissena polymorpha: A Resource for Invasive Species Research.</title>
        <authorList>
            <person name="McCartney M.A."/>
            <person name="Auch B."/>
            <person name="Kono T."/>
            <person name="Mallez S."/>
            <person name="Zhang Y."/>
            <person name="Obille A."/>
            <person name="Becker A."/>
            <person name="Abrahante J.E."/>
            <person name="Garbe J."/>
            <person name="Badalamenti J.P."/>
            <person name="Herman A."/>
            <person name="Mangelson H."/>
            <person name="Liachko I."/>
            <person name="Sullivan S."/>
            <person name="Sone E.D."/>
            <person name="Koren S."/>
            <person name="Silverstein K.A.T."/>
            <person name="Beckman K.B."/>
            <person name="Gohl D.M."/>
        </authorList>
    </citation>
    <scope>NUCLEOTIDE SEQUENCE</scope>
    <source>
        <strain evidence="1">Duluth1</strain>
        <tissue evidence="1">Whole animal</tissue>
    </source>
</reference>
<dbReference type="AlphaFoldDB" id="A0A9D4GFP1"/>